<keyword evidence="3" id="KW-1185">Reference proteome</keyword>
<protein>
    <submittedName>
        <fullName evidence="2">DUF1579 domain-containing protein</fullName>
    </submittedName>
</protein>
<dbReference type="AlphaFoldDB" id="A0A5M6D1E9"/>
<name>A0A5M6D1E9_9BACT</name>
<dbReference type="RefSeq" id="WP_150077710.1">
    <property type="nucleotide sequence ID" value="NZ_VWOX01000010.1"/>
</dbReference>
<evidence type="ECO:0000313" key="3">
    <source>
        <dbReference type="Proteomes" id="UP000324479"/>
    </source>
</evidence>
<evidence type="ECO:0000256" key="1">
    <source>
        <dbReference type="SAM" id="SignalP"/>
    </source>
</evidence>
<feature type="signal peptide" evidence="1">
    <location>
        <begin position="1"/>
        <end position="20"/>
    </location>
</feature>
<gene>
    <name evidence="2" type="ORF">FYK55_17270</name>
</gene>
<proteinExistence type="predicted"/>
<comment type="caution">
    <text evidence="2">The sequence shown here is derived from an EMBL/GenBank/DDBJ whole genome shotgun (WGS) entry which is preliminary data.</text>
</comment>
<evidence type="ECO:0000313" key="2">
    <source>
        <dbReference type="EMBL" id="KAA5541327.1"/>
    </source>
</evidence>
<accession>A0A5M6D1E9</accession>
<dbReference type="EMBL" id="VWOX01000010">
    <property type="protein sequence ID" value="KAA5541327.1"/>
    <property type="molecule type" value="Genomic_DNA"/>
</dbReference>
<dbReference type="Proteomes" id="UP000324479">
    <property type="component" value="Unassembled WGS sequence"/>
</dbReference>
<sequence>MNRISKLLSIVIFMSAGALAQPPEFPKPQKEHQFLKQFTGKWTSHSKSVATEGQPEMECSGSMNSRMLGGFWLINRMQGDMAGTTFNAIQTIGYDPAKKKYVGTWVDSMMNHLWQYEGTVDDTGKKLSLTAKGPNFMSGGAETDFRDSYEFKSPDLIVATSEMKTEDGTWVTFMTGELKRQQP</sequence>
<keyword evidence="1" id="KW-0732">Signal</keyword>
<feature type="chain" id="PRO_5024290706" evidence="1">
    <location>
        <begin position="21"/>
        <end position="183"/>
    </location>
</feature>
<dbReference type="Pfam" id="PF07617">
    <property type="entry name" value="DUF1579"/>
    <property type="match status" value="1"/>
</dbReference>
<organism evidence="2 3">
    <name type="scientific">Roseiconus nitratireducens</name>
    <dbReference type="NCBI Taxonomy" id="2605748"/>
    <lineage>
        <taxon>Bacteria</taxon>
        <taxon>Pseudomonadati</taxon>
        <taxon>Planctomycetota</taxon>
        <taxon>Planctomycetia</taxon>
        <taxon>Pirellulales</taxon>
        <taxon>Pirellulaceae</taxon>
        <taxon>Roseiconus</taxon>
    </lineage>
</organism>
<reference evidence="2 3" key="1">
    <citation type="submission" date="2019-08" db="EMBL/GenBank/DDBJ databases">
        <authorList>
            <person name="Dhanesh K."/>
            <person name="Kumar G."/>
            <person name="Sasikala C."/>
            <person name="Venkata Ramana C."/>
        </authorList>
    </citation>
    <scope>NUCLEOTIDE SEQUENCE [LARGE SCALE GENOMIC DNA]</scope>
    <source>
        <strain evidence="2 3">JC645</strain>
    </source>
</reference>
<dbReference type="InterPro" id="IPR011473">
    <property type="entry name" value="DUF1579"/>
</dbReference>